<dbReference type="OrthoDB" id="8365150at2"/>
<dbReference type="KEGG" id="pbk:Back11_34170"/>
<evidence type="ECO:0000313" key="2">
    <source>
        <dbReference type="Proteomes" id="UP000275368"/>
    </source>
</evidence>
<name>A0A3G9IV24_9BACL</name>
<dbReference type="AlphaFoldDB" id="A0A3G9IV24"/>
<sequence>MIVVNATLTLVEVPAEVSVVTFGDDIPDGRPARRLYQKFGFLPLEELIPNGPEEGGSRQKFMLMIT</sequence>
<evidence type="ECO:0000313" key="1">
    <source>
        <dbReference type="EMBL" id="BBH22072.1"/>
    </source>
</evidence>
<reference evidence="1 2" key="1">
    <citation type="submission" date="2018-11" db="EMBL/GenBank/DDBJ databases">
        <title>Complete genome sequence of Paenibacillus baekrokdamisoli strain KCTC 33723.</title>
        <authorList>
            <person name="Kang S.W."/>
            <person name="Lee K.C."/>
            <person name="Kim K.K."/>
            <person name="Kim J.S."/>
            <person name="Kim D.S."/>
            <person name="Ko S.H."/>
            <person name="Yang S.H."/>
            <person name="Lee J.S."/>
        </authorList>
    </citation>
    <scope>NUCLEOTIDE SEQUENCE [LARGE SCALE GENOMIC DNA]</scope>
    <source>
        <strain evidence="1 2">KCTC 33723</strain>
    </source>
</reference>
<gene>
    <name evidence="1" type="ORF">Back11_34170</name>
</gene>
<accession>A0A3G9IV24</accession>
<dbReference type="EMBL" id="AP019308">
    <property type="protein sequence ID" value="BBH22072.1"/>
    <property type="molecule type" value="Genomic_DNA"/>
</dbReference>
<dbReference type="Proteomes" id="UP000275368">
    <property type="component" value="Chromosome"/>
</dbReference>
<proteinExistence type="predicted"/>
<protein>
    <submittedName>
        <fullName evidence="1">Uncharacterized protein</fullName>
    </submittedName>
</protein>
<organism evidence="1 2">
    <name type="scientific">Paenibacillus baekrokdamisoli</name>
    <dbReference type="NCBI Taxonomy" id="1712516"/>
    <lineage>
        <taxon>Bacteria</taxon>
        <taxon>Bacillati</taxon>
        <taxon>Bacillota</taxon>
        <taxon>Bacilli</taxon>
        <taxon>Bacillales</taxon>
        <taxon>Paenibacillaceae</taxon>
        <taxon>Paenibacillus</taxon>
    </lineage>
</organism>
<dbReference type="RefSeq" id="WP_125659578.1">
    <property type="nucleotide sequence ID" value="NZ_AP019308.1"/>
</dbReference>
<keyword evidence="2" id="KW-1185">Reference proteome</keyword>